<reference evidence="2 3" key="1">
    <citation type="journal article" date="2019" name="Nat. Plants">
        <title>Stout camphor tree genome fills gaps in understanding of flowering plant genome evolution.</title>
        <authorList>
            <person name="Chaw S.M."/>
            <person name="Liu Y.C."/>
            <person name="Wu Y.W."/>
            <person name="Wang H.Y."/>
            <person name="Lin C.I."/>
            <person name="Wu C.S."/>
            <person name="Ke H.M."/>
            <person name="Chang L.Y."/>
            <person name="Hsu C.Y."/>
            <person name="Yang H.T."/>
            <person name="Sudianto E."/>
            <person name="Hsu M.H."/>
            <person name="Wu K.P."/>
            <person name="Wang L.N."/>
            <person name="Leebens-Mack J.H."/>
            <person name="Tsai I.J."/>
        </authorList>
    </citation>
    <scope>NUCLEOTIDE SEQUENCE [LARGE SCALE GENOMIC DNA]</scope>
    <source>
        <strain evidence="3">cv. Chaw 1501</strain>
        <tissue evidence="2">Young leaves</tissue>
    </source>
</reference>
<evidence type="ECO:0000313" key="3">
    <source>
        <dbReference type="Proteomes" id="UP000283530"/>
    </source>
</evidence>
<dbReference type="OrthoDB" id="1750074at2759"/>
<dbReference type="EMBL" id="QPKB01000004">
    <property type="protein sequence ID" value="RWR83811.1"/>
    <property type="molecule type" value="Genomic_DNA"/>
</dbReference>
<keyword evidence="3" id="KW-1185">Reference proteome</keyword>
<organism evidence="2 3">
    <name type="scientific">Cinnamomum micranthum f. kanehirae</name>
    <dbReference type="NCBI Taxonomy" id="337451"/>
    <lineage>
        <taxon>Eukaryota</taxon>
        <taxon>Viridiplantae</taxon>
        <taxon>Streptophyta</taxon>
        <taxon>Embryophyta</taxon>
        <taxon>Tracheophyta</taxon>
        <taxon>Spermatophyta</taxon>
        <taxon>Magnoliopsida</taxon>
        <taxon>Magnoliidae</taxon>
        <taxon>Laurales</taxon>
        <taxon>Lauraceae</taxon>
        <taxon>Cinnamomum</taxon>
    </lineage>
</organism>
<proteinExistence type="predicted"/>
<dbReference type="InterPro" id="IPR058922">
    <property type="entry name" value="WHD_DRP"/>
</dbReference>
<name>A0A443NZA2_9MAGN</name>
<dbReference type="Proteomes" id="UP000283530">
    <property type="component" value="Unassembled WGS sequence"/>
</dbReference>
<sequence length="115" mass="13257">MLELIEYWRAEGLIHFGSTLASVRNKGYAIVKRLISASLLLKCNKGNVLVKMHDVIRDLALRIISRMDSGCRFLVRAKKMIEEPPKNEEWENVNRISLMKNKIVNLPERPIVILS</sequence>
<evidence type="ECO:0000313" key="2">
    <source>
        <dbReference type="EMBL" id="RWR83811.1"/>
    </source>
</evidence>
<feature type="domain" description="Disease resistance protein winged helix" evidence="1">
    <location>
        <begin position="3"/>
        <end position="60"/>
    </location>
</feature>
<evidence type="ECO:0000259" key="1">
    <source>
        <dbReference type="Pfam" id="PF23559"/>
    </source>
</evidence>
<dbReference type="Pfam" id="PF23559">
    <property type="entry name" value="WHD_DRP"/>
    <property type="match status" value="1"/>
</dbReference>
<dbReference type="AlphaFoldDB" id="A0A443NZA2"/>
<accession>A0A443NZA2</accession>
<protein>
    <submittedName>
        <fullName evidence="2">Putative disease resistance protein</fullName>
    </submittedName>
</protein>
<comment type="caution">
    <text evidence="2">The sequence shown here is derived from an EMBL/GenBank/DDBJ whole genome shotgun (WGS) entry which is preliminary data.</text>
</comment>
<gene>
    <name evidence="2" type="ORF">CKAN_01258300</name>
</gene>